<organism evidence="1 2">
    <name type="scientific">Conidiobolus coronatus (strain ATCC 28846 / CBS 209.66 / NRRL 28638)</name>
    <name type="common">Delacroixia coronata</name>
    <dbReference type="NCBI Taxonomy" id="796925"/>
    <lineage>
        <taxon>Eukaryota</taxon>
        <taxon>Fungi</taxon>
        <taxon>Fungi incertae sedis</taxon>
        <taxon>Zoopagomycota</taxon>
        <taxon>Entomophthoromycotina</taxon>
        <taxon>Entomophthoromycetes</taxon>
        <taxon>Entomophthorales</taxon>
        <taxon>Ancylistaceae</taxon>
        <taxon>Conidiobolus</taxon>
    </lineage>
</organism>
<evidence type="ECO:0000313" key="2">
    <source>
        <dbReference type="Proteomes" id="UP000070444"/>
    </source>
</evidence>
<sequence>MEIHSNSKINWLNIIFSADFLDYLELNLLKEVSLTSKLIRDKIKPRLFRNLELSTSVFELNFKDNIFIEYINRCVYPETYTTTTIDCDNYLNSLSVEKSLNDFTSSLKDIKMFAKSLNFEEAQRAEYYLFPIINVFDNLTSLRLNFIAAPLSAFNKLGESLNNLKCLEVIDVTLYNRHIDSLNSDQINIPINLSFLDISYLAIVSSNSLLNPHEFLLNQYPQETRRNFHLSSASIPTLKKLSYFNDEDINSELYSFLKTNPNLESLSIKSLSDKLTNQLKFIKCLEVYNVEYINTKEKAPVLKNTAKLWVKSAYPEHYENIMKLCSICPNLTDLHLTMISDNSVQNSINSFLLPLVSSLSLLKTLRLKFRIKKVKIMLYKVVNIESLIIDTDEYTILNLNFENSDKLKKIKLNSSSEKVNTKEFRDKFNSYKNWNFRFSTKSIKGYRGY</sequence>
<evidence type="ECO:0000313" key="1">
    <source>
        <dbReference type="EMBL" id="KXN66822.1"/>
    </source>
</evidence>
<reference evidence="1 2" key="1">
    <citation type="journal article" date="2015" name="Genome Biol. Evol.">
        <title>Phylogenomic analyses indicate that early fungi evolved digesting cell walls of algal ancestors of land plants.</title>
        <authorList>
            <person name="Chang Y."/>
            <person name="Wang S."/>
            <person name="Sekimoto S."/>
            <person name="Aerts A.L."/>
            <person name="Choi C."/>
            <person name="Clum A."/>
            <person name="LaButti K.M."/>
            <person name="Lindquist E.A."/>
            <person name="Yee Ngan C."/>
            <person name="Ohm R.A."/>
            <person name="Salamov A.A."/>
            <person name="Grigoriev I.V."/>
            <person name="Spatafora J.W."/>
            <person name="Berbee M.L."/>
        </authorList>
    </citation>
    <scope>NUCLEOTIDE SEQUENCE [LARGE SCALE GENOMIC DNA]</scope>
    <source>
        <strain evidence="1 2">NRRL 28638</strain>
    </source>
</reference>
<dbReference type="Proteomes" id="UP000070444">
    <property type="component" value="Unassembled WGS sequence"/>
</dbReference>
<keyword evidence="2" id="KW-1185">Reference proteome</keyword>
<evidence type="ECO:0008006" key="3">
    <source>
        <dbReference type="Google" id="ProtNLM"/>
    </source>
</evidence>
<proteinExistence type="predicted"/>
<name>A0A137NVM5_CONC2</name>
<gene>
    <name evidence="1" type="ORF">CONCODRAFT_168075</name>
</gene>
<dbReference type="AlphaFoldDB" id="A0A137NVM5"/>
<protein>
    <recommendedName>
        <fullName evidence="3">F-box domain-containing protein</fullName>
    </recommendedName>
</protein>
<accession>A0A137NVM5</accession>
<dbReference type="EMBL" id="KQ964687">
    <property type="protein sequence ID" value="KXN66822.1"/>
    <property type="molecule type" value="Genomic_DNA"/>
</dbReference>